<evidence type="ECO:0000256" key="1">
    <source>
        <dbReference type="SAM" id="MobiDB-lite"/>
    </source>
</evidence>
<reference evidence="2 3" key="1">
    <citation type="journal article" date="2017" name="Genome Biol. Evol.">
        <title>Phytophthora megakarya and P. palmivora, closely related causal agents of cacao black pod rot, underwent increases in genome sizes and gene numbers by different mechanisms.</title>
        <authorList>
            <person name="Ali S.S."/>
            <person name="Shao J."/>
            <person name="Lary D.J."/>
            <person name="Kronmiller B."/>
            <person name="Shen D."/>
            <person name="Strem M.D."/>
            <person name="Amoako-Attah I."/>
            <person name="Akrofi A.Y."/>
            <person name="Begoude B.A."/>
            <person name="Ten Hoopen G.M."/>
            <person name="Coulibaly K."/>
            <person name="Kebe B.I."/>
            <person name="Melnick R.L."/>
            <person name="Guiltinan M.J."/>
            <person name="Tyler B.M."/>
            <person name="Meinhardt L.W."/>
            <person name="Bailey B.A."/>
        </authorList>
    </citation>
    <scope>NUCLEOTIDE SEQUENCE [LARGE SCALE GENOMIC DNA]</scope>
    <source>
        <strain evidence="3">sbr112.9</strain>
    </source>
</reference>
<name>A0A2P4YUN9_9STRA</name>
<comment type="caution">
    <text evidence="2">The sequence shown here is derived from an EMBL/GenBank/DDBJ whole genome shotgun (WGS) entry which is preliminary data.</text>
</comment>
<dbReference type="EMBL" id="NCKW01000064">
    <property type="protein sequence ID" value="POM81525.1"/>
    <property type="molecule type" value="Genomic_DNA"/>
</dbReference>
<feature type="region of interest" description="Disordered" evidence="1">
    <location>
        <begin position="1"/>
        <end position="98"/>
    </location>
</feature>
<protein>
    <submittedName>
        <fullName evidence="2">Uncharacterized protein</fullName>
    </submittedName>
</protein>
<sequence length="174" mass="18886">MNTRGAPEPTPTSSPPSSRANGRTARLKSQVLRLSTPSKRAISKPAAETAQVDARKGKKKTTKRVPPSVAKRATRAATQTSESDCEEKAPPPIAKKAKTTLILPSPILKSTPAPRGTVMSSRRHGFDLSEFMESFQPGPRSDKWNLADTHCSHCAKREGFPERSKKAKGDYNPP</sequence>
<gene>
    <name evidence="2" type="ORF">PHPALM_494</name>
</gene>
<accession>A0A2P4YUN9</accession>
<organism evidence="2 3">
    <name type="scientific">Phytophthora palmivora</name>
    <dbReference type="NCBI Taxonomy" id="4796"/>
    <lineage>
        <taxon>Eukaryota</taxon>
        <taxon>Sar</taxon>
        <taxon>Stramenopiles</taxon>
        <taxon>Oomycota</taxon>
        <taxon>Peronosporomycetes</taxon>
        <taxon>Peronosporales</taxon>
        <taxon>Peronosporaceae</taxon>
        <taxon>Phytophthora</taxon>
    </lineage>
</organism>
<evidence type="ECO:0000313" key="2">
    <source>
        <dbReference type="EMBL" id="POM81525.1"/>
    </source>
</evidence>
<evidence type="ECO:0000313" key="3">
    <source>
        <dbReference type="Proteomes" id="UP000237271"/>
    </source>
</evidence>
<keyword evidence="3" id="KW-1185">Reference proteome</keyword>
<proteinExistence type="predicted"/>
<dbReference type="AlphaFoldDB" id="A0A2P4YUN9"/>
<dbReference type="OrthoDB" id="128834at2759"/>
<dbReference type="Proteomes" id="UP000237271">
    <property type="component" value="Unassembled WGS sequence"/>
</dbReference>